<dbReference type="EMBL" id="JADQDP010000003">
    <property type="protein sequence ID" value="MBF9142443.1"/>
    <property type="molecule type" value="Genomic_DNA"/>
</dbReference>
<dbReference type="AlphaFoldDB" id="A0A931BLH1"/>
<dbReference type="Proteomes" id="UP000645610">
    <property type="component" value="Unassembled WGS sequence"/>
</dbReference>
<organism evidence="2 3">
    <name type="scientific">Hymenobacter properus</name>
    <dbReference type="NCBI Taxonomy" id="2791026"/>
    <lineage>
        <taxon>Bacteria</taxon>
        <taxon>Pseudomonadati</taxon>
        <taxon>Bacteroidota</taxon>
        <taxon>Cytophagia</taxon>
        <taxon>Cytophagales</taxon>
        <taxon>Hymenobacteraceae</taxon>
        <taxon>Hymenobacter</taxon>
    </lineage>
</organism>
<evidence type="ECO:0000256" key="1">
    <source>
        <dbReference type="SAM" id="SignalP"/>
    </source>
</evidence>
<accession>A0A931BLH1</accession>
<sequence length="158" mass="16853">MNRTLPTSALPLLAVGLLSLASLAGCGKKSSPSPTAATAKLSISRLQTDATNSMAYVQVKRTSGTPSYLLKVGGNTDSYGGTAEVTPPAEFPTGEYTFRVWYPNVVVNPYYPYNPAPRGKIHTDLIVNGSVKASLDLDAARPNFERDTCSRTITVQVQ</sequence>
<feature type="signal peptide" evidence="1">
    <location>
        <begin position="1"/>
        <end position="24"/>
    </location>
</feature>
<proteinExistence type="predicted"/>
<dbReference type="PROSITE" id="PS51257">
    <property type="entry name" value="PROKAR_LIPOPROTEIN"/>
    <property type="match status" value="1"/>
</dbReference>
<gene>
    <name evidence="2" type="ORF">I2I01_12405</name>
</gene>
<reference evidence="2 3" key="1">
    <citation type="submission" date="2020-11" db="EMBL/GenBank/DDBJ databases">
        <authorList>
            <person name="Kim M.K."/>
        </authorList>
    </citation>
    <scope>NUCLEOTIDE SEQUENCE [LARGE SCALE GENOMIC DNA]</scope>
    <source>
        <strain evidence="2 3">BT439</strain>
    </source>
</reference>
<evidence type="ECO:0008006" key="4">
    <source>
        <dbReference type="Google" id="ProtNLM"/>
    </source>
</evidence>
<keyword evidence="3" id="KW-1185">Reference proteome</keyword>
<dbReference type="RefSeq" id="WP_196286807.1">
    <property type="nucleotide sequence ID" value="NZ_JADQDP010000003.1"/>
</dbReference>
<evidence type="ECO:0000313" key="2">
    <source>
        <dbReference type="EMBL" id="MBF9142443.1"/>
    </source>
</evidence>
<feature type="chain" id="PRO_5037749590" description="Lipoprotein" evidence="1">
    <location>
        <begin position="25"/>
        <end position="158"/>
    </location>
</feature>
<name>A0A931BLH1_9BACT</name>
<comment type="caution">
    <text evidence="2">The sequence shown here is derived from an EMBL/GenBank/DDBJ whole genome shotgun (WGS) entry which is preliminary data.</text>
</comment>
<protein>
    <recommendedName>
        <fullName evidence="4">Lipoprotein</fullName>
    </recommendedName>
</protein>
<keyword evidence="1" id="KW-0732">Signal</keyword>
<evidence type="ECO:0000313" key="3">
    <source>
        <dbReference type="Proteomes" id="UP000645610"/>
    </source>
</evidence>